<dbReference type="InterPro" id="IPR041690">
    <property type="entry name" value="Cadherin_5"/>
</dbReference>
<name>A0ABY3SK66_9BACL</name>
<proteinExistence type="predicted"/>
<dbReference type="EMBL" id="CP090978">
    <property type="protein sequence ID" value="UJF33606.1"/>
    <property type="molecule type" value="Genomic_DNA"/>
</dbReference>
<reference evidence="3 4" key="1">
    <citation type="journal article" date="2024" name="Int. J. Syst. Evol. Microbiol.">
        <title>Paenibacillus hexagrammi sp. nov., a novel bacterium isolated from the gut content of Hexagrammos agrammus.</title>
        <authorList>
            <person name="Jung H.K."/>
            <person name="Kim D.G."/>
            <person name="Zin H."/>
            <person name="Park J."/>
            <person name="Jung H."/>
            <person name="Kim Y.O."/>
            <person name="Kong H.J."/>
            <person name="Kim J.W."/>
            <person name="Kim Y.S."/>
        </authorList>
    </citation>
    <scope>NUCLEOTIDE SEQUENCE [LARGE SCALE GENOMIC DNA]</scope>
    <source>
        <strain evidence="3 4">YPD9-1</strain>
    </source>
</reference>
<evidence type="ECO:0000259" key="2">
    <source>
        <dbReference type="Pfam" id="PF17892"/>
    </source>
</evidence>
<feature type="signal peptide" evidence="1">
    <location>
        <begin position="1"/>
        <end position="26"/>
    </location>
</feature>
<keyword evidence="4" id="KW-1185">Reference proteome</keyword>
<dbReference type="Proteomes" id="UP001649230">
    <property type="component" value="Chromosome"/>
</dbReference>
<feature type="domain" description="Cadherin-like" evidence="2">
    <location>
        <begin position="142"/>
        <end position="228"/>
    </location>
</feature>
<sequence length="350" mass="36703">MKKHFIVLTVSSFIYLGSQAALPAHAITVPANDPIVTTATIEEDSINSSGLVITADASNGGTTNFYKITGITGGVLYKNDETTTISNGDFITLSEGQAGLKFRPDENAYGTSGFGFDVQAATTSDDTGLSSKVPASITVTEVNDSPTATNDTLDSINEDSTSIRIPVEALLANDSAGPSNESAQELTAIPTGVATGGTIFQDGSDMVFTPTPNYNGPASFGYQITDNGTTDGLPAPKTSMGTVSFTIDSIADIPTVSDASTEEDSQSMSGLQIERNSNDGIDVQYFKISNIQGGTLYKNDGSWELGNNSYITVSEGEAGLKFTPLQMQIQRPAARSRLTCKHPLMTVAQV</sequence>
<dbReference type="Gene3D" id="2.60.40.3440">
    <property type="match status" value="1"/>
</dbReference>
<organism evidence="3 4">
    <name type="scientific">Paenibacillus hexagrammi</name>
    <dbReference type="NCBI Taxonomy" id="2908839"/>
    <lineage>
        <taxon>Bacteria</taxon>
        <taxon>Bacillati</taxon>
        <taxon>Bacillota</taxon>
        <taxon>Bacilli</taxon>
        <taxon>Bacillales</taxon>
        <taxon>Paenibacillaceae</taxon>
        <taxon>Paenibacillus</taxon>
    </lineage>
</organism>
<protein>
    <submittedName>
        <fullName evidence="3">Cadherin-like domain-containing protein</fullName>
    </submittedName>
</protein>
<evidence type="ECO:0000313" key="4">
    <source>
        <dbReference type="Proteomes" id="UP001649230"/>
    </source>
</evidence>
<gene>
    <name evidence="3" type="ORF">L0M14_29670</name>
</gene>
<accession>A0ABY3SK66</accession>
<evidence type="ECO:0000313" key="3">
    <source>
        <dbReference type="EMBL" id="UJF33606.1"/>
    </source>
</evidence>
<dbReference type="RefSeq" id="WP_235119980.1">
    <property type="nucleotide sequence ID" value="NZ_CP090978.1"/>
</dbReference>
<feature type="chain" id="PRO_5045817723" evidence="1">
    <location>
        <begin position="27"/>
        <end position="350"/>
    </location>
</feature>
<keyword evidence="1" id="KW-0732">Signal</keyword>
<evidence type="ECO:0000256" key="1">
    <source>
        <dbReference type="SAM" id="SignalP"/>
    </source>
</evidence>
<dbReference type="Pfam" id="PF17892">
    <property type="entry name" value="Cadherin_5"/>
    <property type="match status" value="1"/>
</dbReference>